<dbReference type="PANTHER" id="PTHR45668">
    <property type="entry name" value="SERINE/THREONINE-PROTEIN PHOSPHATASE 5-RELATED"/>
    <property type="match status" value="1"/>
</dbReference>
<dbReference type="Pfam" id="PF00149">
    <property type="entry name" value="Metallophos"/>
    <property type="match status" value="1"/>
</dbReference>
<dbReference type="SMART" id="SM00028">
    <property type="entry name" value="TPR"/>
    <property type="match status" value="3"/>
</dbReference>
<dbReference type="GeneID" id="7840128"/>
<dbReference type="FunFam" id="3.60.21.10:FF:000036">
    <property type="entry name" value="Serine/threonine protein phosphatase 5"/>
    <property type="match status" value="1"/>
</dbReference>
<dbReference type="HOGENOM" id="CLU_004962_5_2_1"/>
<dbReference type="SMART" id="SM00156">
    <property type="entry name" value="PP2Ac"/>
    <property type="match status" value="1"/>
</dbReference>
<protein>
    <recommendedName>
        <fullName evidence="15">Serine/threonine-protein phosphatase T</fullName>
        <ecNumber evidence="5">3.1.3.16</ecNumber>
    </recommendedName>
</protein>
<evidence type="ECO:0000256" key="6">
    <source>
        <dbReference type="ARBA" id="ARBA00022723"/>
    </source>
</evidence>
<reference evidence="20" key="1">
    <citation type="journal article" date="2006" name="PLoS Biol.">
        <title>Macronuclear genome sequence of the ciliate Tetrahymena thermophila, a model eukaryote.</title>
        <authorList>
            <person name="Eisen J.A."/>
            <person name="Coyne R.S."/>
            <person name="Wu M."/>
            <person name="Wu D."/>
            <person name="Thiagarajan M."/>
            <person name="Wortman J.R."/>
            <person name="Badger J.H."/>
            <person name="Ren Q."/>
            <person name="Amedeo P."/>
            <person name="Jones K.M."/>
            <person name="Tallon L.J."/>
            <person name="Delcher A.L."/>
            <person name="Salzberg S.L."/>
            <person name="Silva J.C."/>
            <person name="Haas B.J."/>
            <person name="Majoros W.H."/>
            <person name="Farzad M."/>
            <person name="Carlton J.M."/>
            <person name="Smith R.K. Jr."/>
            <person name="Garg J."/>
            <person name="Pearlman R.E."/>
            <person name="Karrer K.M."/>
            <person name="Sun L."/>
            <person name="Manning G."/>
            <person name="Elde N.C."/>
            <person name="Turkewitz A.P."/>
            <person name="Asai D.J."/>
            <person name="Wilkes D.E."/>
            <person name="Wang Y."/>
            <person name="Cai H."/>
            <person name="Collins K."/>
            <person name="Stewart B.A."/>
            <person name="Lee S.R."/>
            <person name="Wilamowska K."/>
            <person name="Weinberg Z."/>
            <person name="Ruzzo W.L."/>
            <person name="Wloga D."/>
            <person name="Gaertig J."/>
            <person name="Frankel J."/>
            <person name="Tsao C.-C."/>
            <person name="Gorovsky M.A."/>
            <person name="Keeling P.J."/>
            <person name="Waller R.F."/>
            <person name="Patron N.J."/>
            <person name="Cherry J.M."/>
            <person name="Stover N.A."/>
            <person name="Krieger C.J."/>
            <person name="del Toro C."/>
            <person name="Ryder H.F."/>
            <person name="Williamson S.C."/>
            <person name="Barbeau R.A."/>
            <person name="Hamilton E.P."/>
            <person name="Orias E."/>
        </authorList>
    </citation>
    <scope>NUCLEOTIDE SEQUENCE [LARGE SCALE GENOMIC DNA]</scope>
    <source>
        <strain evidence="20">SB210</strain>
    </source>
</reference>
<dbReference type="GO" id="GO:0004722">
    <property type="term" value="F:protein serine/threonine phosphatase activity"/>
    <property type="evidence" value="ECO:0007669"/>
    <property type="project" value="UniProtKB-EC"/>
</dbReference>
<evidence type="ECO:0000259" key="18">
    <source>
        <dbReference type="SMART" id="SM00156"/>
    </source>
</evidence>
<evidence type="ECO:0000256" key="7">
    <source>
        <dbReference type="ARBA" id="ARBA00022737"/>
    </source>
</evidence>
<dbReference type="PIRSF" id="PIRSF033096">
    <property type="entry name" value="PPPtase_5"/>
    <property type="match status" value="1"/>
</dbReference>
<evidence type="ECO:0000256" key="17">
    <source>
        <dbReference type="PROSITE-ProRule" id="PRU00339"/>
    </source>
</evidence>
<dbReference type="GO" id="GO:0005634">
    <property type="term" value="C:nucleus"/>
    <property type="evidence" value="ECO:0007669"/>
    <property type="project" value="UniProtKB-SubCell"/>
</dbReference>
<keyword evidence="8" id="KW-0378">Hydrolase</keyword>
<dbReference type="InterPro" id="IPR013235">
    <property type="entry name" value="PPP_dom"/>
</dbReference>
<comment type="cofactor">
    <cofactor evidence="1">
        <name>Mn(2+)</name>
        <dbReference type="ChEBI" id="CHEBI:29035"/>
    </cofactor>
</comment>
<accession>Q22B29</accession>
<comment type="cofactor">
    <cofactor evidence="2">
        <name>Mg(2+)</name>
        <dbReference type="ChEBI" id="CHEBI:18420"/>
    </cofactor>
</comment>
<keyword evidence="6" id="KW-0479">Metal-binding</keyword>
<dbReference type="CDD" id="cd07417">
    <property type="entry name" value="MPP_PP5_C"/>
    <property type="match status" value="1"/>
</dbReference>
<proteinExistence type="inferred from homology"/>
<evidence type="ECO:0000313" key="20">
    <source>
        <dbReference type="Proteomes" id="UP000009168"/>
    </source>
</evidence>
<dbReference type="Gene3D" id="3.60.21.10">
    <property type="match status" value="1"/>
</dbReference>
<dbReference type="SUPFAM" id="SSF48452">
    <property type="entry name" value="TPR-like"/>
    <property type="match status" value="1"/>
</dbReference>
<dbReference type="PRINTS" id="PR00114">
    <property type="entry name" value="STPHPHTASE"/>
</dbReference>
<dbReference type="EMBL" id="GG662450">
    <property type="protein sequence ID" value="EAR82479.1"/>
    <property type="molecule type" value="Genomic_DNA"/>
</dbReference>
<organism evidence="19 20">
    <name type="scientific">Tetrahymena thermophila (strain SB210)</name>
    <dbReference type="NCBI Taxonomy" id="312017"/>
    <lineage>
        <taxon>Eukaryota</taxon>
        <taxon>Sar</taxon>
        <taxon>Alveolata</taxon>
        <taxon>Ciliophora</taxon>
        <taxon>Intramacronucleata</taxon>
        <taxon>Oligohymenophorea</taxon>
        <taxon>Hymenostomatida</taxon>
        <taxon>Tetrahymenina</taxon>
        <taxon>Tetrahymenidae</taxon>
        <taxon>Tetrahymena</taxon>
    </lineage>
</organism>
<comment type="catalytic activity">
    <reaction evidence="13">
        <text>O-phospho-L-seryl-[protein] + H2O = L-seryl-[protein] + phosphate</text>
        <dbReference type="Rhea" id="RHEA:20629"/>
        <dbReference type="Rhea" id="RHEA-COMP:9863"/>
        <dbReference type="Rhea" id="RHEA-COMP:11604"/>
        <dbReference type="ChEBI" id="CHEBI:15377"/>
        <dbReference type="ChEBI" id="CHEBI:29999"/>
        <dbReference type="ChEBI" id="CHEBI:43474"/>
        <dbReference type="ChEBI" id="CHEBI:83421"/>
        <dbReference type="EC" id="3.1.3.16"/>
    </reaction>
    <physiologicalReaction direction="left-to-right" evidence="13">
        <dbReference type="Rhea" id="RHEA:20630"/>
    </physiologicalReaction>
</comment>
<keyword evidence="20" id="KW-1185">Reference proteome</keyword>
<dbReference type="GO" id="GO:0046872">
    <property type="term" value="F:metal ion binding"/>
    <property type="evidence" value="ECO:0007669"/>
    <property type="project" value="UniProtKB-KW"/>
</dbReference>
<dbReference type="Proteomes" id="UP000009168">
    <property type="component" value="Unassembled WGS sequence"/>
</dbReference>
<dbReference type="eggNOG" id="KOG0376">
    <property type="taxonomic scope" value="Eukaryota"/>
</dbReference>
<dbReference type="InterPro" id="IPR004843">
    <property type="entry name" value="Calcineurin-like_PHP"/>
</dbReference>
<dbReference type="AlphaFoldDB" id="Q22B29"/>
<evidence type="ECO:0000256" key="13">
    <source>
        <dbReference type="ARBA" id="ARBA00047986"/>
    </source>
</evidence>
<dbReference type="KEGG" id="tet:TTHERM_01125140"/>
<comment type="subcellular location">
    <subcellularLocation>
        <location evidence="3">Nucleus</location>
    </subcellularLocation>
</comment>
<dbReference type="InterPro" id="IPR029052">
    <property type="entry name" value="Metallo-depent_PP-like"/>
</dbReference>
<evidence type="ECO:0000256" key="4">
    <source>
        <dbReference type="ARBA" id="ARBA00008786"/>
    </source>
</evidence>
<dbReference type="OMA" id="IHKKYAF"/>
<comment type="catalytic activity">
    <reaction evidence="14">
        <text>O-phospho-L-threonyl-[protein] + H2O = L-threonyl-[protein] + phosphate</text>
        <dbReference type="Rhea" id="RHEA:47004"/>
        <dbReference type="Rhea" id="RHEA-COMP:11060"/>
        <dbReference type="Rhea" id="RHEA-COMP:11605"/>
        <dbReference type="ChEBI" id="CHEBI:15377"/>
        <dbReference type="ChEBI" id="CHEBI:30013"/>
        <dbReference type="ChEBI" id="CHEBI:43474"/>
        <dbReference type="ChEBI" id="CHEBI:61977"/>
        <dbReference type="EC" id="3.1.3.16"/>
    </reaction>
    <physiologicalReaction direction="left-to-right" evidence="14">
        <dbReference type="Rhea" id="RHEA:47005"/>
    </physiologicalReaction>
</comment>
<evidence type="ECO:0000256" key="8">
    <source>
        <dbReference type="ARBA" id="ARBA00022801"/>
    </source>
</evidence>
<keyword evidence="10" id="KW-0904">Protein phosphatase</keyword>
<dbReference type="InterPro" id="IPR006186">
    <property type="entry name" value="Ser/Thr-sp_prot-phosphatase"/>
</dbReference>
<dbReference type="GO" id="GO:0005737">
    <property type="term" value="C:cytoplasm"/>
    <property type="evidence" value="ECO:0007669"/>
    <property type="project" value="UniProtKB-ARBA"/>
</dbReference>
<dbReference type="FunCoup" id="Q22B29">
    <property type="interactions" value="661"/>
</dbReference>
<dbReference type="SUPFAM" id="SSF56300">
    <property type="entry name" value="Metallo-dependent phosphatases"/>
    <property type="match status" value="1"/>
</dbReference>
<dbReference type="InParanoid" id="Q22B29"/>
<dbReference type="InterPro" id="IPR041753">
    <property type="entry name" value="PP5_C"/>
</dbReference>
<feature type="active site" description="Proton donor/acceptor" evidence="16">
    <location>
        <position position="286"/>
    </location>
</feature>
<dbReference type="OrthoDB" id="445564at2759"/>
<dbReference type="InterPro" id="IPR051134">
    <property type="entry name" value="PPP_phosphatase"/>
</dbReference>
<evidence type="ECO:0000256" key="15">
    <source>
        <dbReference type="ARBA" id="ARBA00073946"/>
    </source>
</evidence>
<evidence type="ECO:0000256" key="2">
    <source>
        <dbReference type="ARBA" id="ARBA00001946"/>
    </source>
</evidence>
<dbReference type="EC" id="3.1.3.16" evidence="5"/>
<dbReference type="RefSeq" id="XP_001030142.1">
    <property type="nucleotide sequence ID" value="XM_001030142.3"/>
</dbReference>
<sequence length="479" mass="55160">MDTEDFQQAEEFKQKGNDCFKHSKYQEASDFYTKAIDCHSTSPKAAPYYSNRAFCQLKLENYGLALEDSKTSIKLDPNFVKGYYREGSAYLALGKLEDARNSFKAAHKLQPKDTDINEKLKKLKQMIYEKEFLKSIEIQHTPLVIHPEDIIVEPSYNGPKLEEDNQEITAEWVLNLMNWMKDQKKLHKKYVWILIKRCNNILKQYKALIDLDYGQDEKLTVCGDIHGQYYDLLNIFSLNGNPSPSNPYLFNGDFVDRGSFSVECILTLIAWKVHNPNVIHFTRGNHESKNMNKMYGFEGEVIHKYDSKTMEFFSDFFQNLPLCYVLNKKVMVNHGGLFSNDGVTLEDIRAIDRYQEPPDTGLMTDLLWSDPVKQNGRHPSKRGISIGFGPDVAQKFLADNKLELLVRSHEMKENGYEIEADGKVITVFSAPNYCDQMGNKGAYIIFKGSDMKPDIKTFSAVEHPKVPPMAYSRNFLNLF</sequence>
<dbReference type="Pfam" id="PF08321">
    <property type="entry name" value="PPP5"/>
    <property type="match status" value="1"/>
</dbReference>
<evidence type="ECO:0000256" key="10">
    <source>
        <dbReference type="ARBA" id="ARBA00022912"/>
    </source>
</evidence>
<keyword evidence="12" id="KW-0539">Nucleus</keyword>
<keyword evidence="11" id="KW-0464">Manganese</keyword>
<evidence type="ECO:0000256" key="3">
    <source>
        <dbReference type="ARBA" id="ARBA00004123"/>
    </source>
</evidence>
<dbReference type="Pfam" id="PF07719">
    <property type="entry name" value="TPR_2"/>
    <property type="match status" value="1"/>
</dbReference>
<gene>
    <name evidence="19" type="ORF">TTHERM_01125140</name>
</gene>
<evidence type="ECO:0000313" key="19">
    <source>
        <dbReference type="EMBL" id="EAR82479.1"/>
    </source>
</evidence>
<evidence type="ECO:0000256" key="16">
    <source>
        <dbReference type="PIRSR" id="PIRSR033096-1"/>
    </source>
</evidence>
<keyword evidence="9 17" id="KW-0802">TPR repeat</keyword>
<dbReference type="InterPro" id="IPR019734">
    <property type="entry name" value="TPR_rpt"/>
</dbReference>
<evidence type="ECO:0000256" key="5">
    <source>
        <dbReference type="ARBA" id="ARBA00013081"/>
    </source>
</evidence>
<evidence type="ECO:0000256" key="14">
    <source>
        <dbReference type="ARBA" id="ARBA00048832"/>
    </source>
</evidence>
<evidence type="ECO:0000256" key="1">
    <source>
        <dbReference type="ARBA" id="ARBA00001936"/>
    </source>
</evidence>
<feature type="repeat" description="TPR" evidence="17">
    <location>
        <begin position="80"/>
        <end position="113"/>
    </location>
</feature>
<comment type="similarity">
    <text evidence="4">Belongs to the PPP phosphatase family. PP-5 (PP-T) subfamily.</text>
</comment>
<feature type="domain" description="Serine/threonine specific protein phosphatases" evidence="18">
    <location>
        <begin position="186"/>
        <end position="462"/>
    </location>
</feature>
<dbReference type="Gene3D" id="1.25.40.10">
    <property type="entry name" value="Tetratricopeptide repeat domain"/>
    <property type="match status" value="1"/>
</dbReference>
<dbReference type="PANTHER" id="PTHR45668:SF5">
    <property type="entry name" value="SERINE_THREONINE-PROTEIN PHOSPHATASE 5"/>
    <property type="match status" value="1"/>
</dbReference>
<evidence type="ECO:0000256" key="9">
    <source>
        <dbReference type="ARBA" id="ARBA00022803"/>
    </source>
</evidence>
<dbReference type="InterPro" id="IPR013105">
    <property type="entry name" value="TPR_2"/>
</dbReference>
<evidence type="ECO:0000256" key="12">
    <source>
        <dbReference type="ARBA" id="ARBA00023242"/>
    </source>
</evidence>
<dbReference type="STRING" id="312017.Q22B29"/>
<dbReference type="InterPro" id="IPR011990">
    <property type="entry name" value="TPR-like_helical_dom_sf"/>
</dbReference>
<dbReference type="PROSITE" id="PS50005">
    <property type="entry name" value="TPR"/>
    <property type="match status" value="1"/>
</dbReference>
<keyword evidence="7" id="KW-0677">Repeat</keyword>
<evidence type="ECO:0000256" key="11">
    <source>
        <dbReference type="ARBA" id="ARBA00023211"/>
    </source>
</evidence>
<name>Q22B29_TETTS</name>